<gene>
    <name evidence="7 8" type="primary">LOC108556829</name>
</gene>
<evidence type="ECO:0000256" key="2">
    <source>
        <dbReference type="ARBA" id="ARBA00023180"/>
    </source>
</evidence>
<name>A0ABM1M1Z5_NICVS</name>
<protein>
    <submittedName>
        <fullName evidence="7">Trypsin-1-like isoform X1</fullName>
    </submittedName>
    <submittedName>
        <fullName evidence="8">Trypsin-1-like isoform X2</fullName>
    </submittedName>
</protein>
<dbReference type="InterPro" id="IPR018114">
    <property type="entry name" value="TRYPSIN_HIS"/>
</dbReference>
<dbReference type="InterPro" id="IPR043504">
    <property type="entry name" value="Peptidase_S1_PA_chymotrypsin"/>
</dbReference>
<accession>A0ABM1M1Z5</accession>
<evidence type="ECO:0000256" key="1">
    <source>
        <dbReference type="ARBA" id="ARBA00023157"/>
    </source>
</evidence>
<dbReference type="GeneID" id="108556829"/>
<evidence type="ECO:0000259" key="5">
    <source>
        <dbReference type="PROSITE" id="PS50240"/>
    </source>
</evidence>
<keyword evidence="1" id="KW-1015">Disulfide bond</keyword>
<dbReference type="Gene3D" id="2.40.10.10">
    <property type="entry name" value="Trypsin-like serine proteases"/>
    <property type="match status" value="1"/>
</dbReference>
<feature type="signal peptide" evidence="4">
    <location>
        <begin position="1"/>
        <end position="16"/>
    </location>
</feature>
<dbReference type="InterPro" id="IPR033116">
    <property type="entry name" value="TRYPSIN_SER"/>
</dbReference>
<evidence type="ECO:0000313" key="6">
    <source>
        <dbReference type="Proteomes" id="UP000695000"/>
    </source>
</evidence>
<sequence>MKIAIVVASLLALASAAPKPFVVGGEDAARDEFPYQISLQWGVLGIFQHVCGGSIIAPQWVLTAGHCVTELPFPGDMKIHAGILKLNDNVESRQTIKVVDRIVHPDYAGGVNPNDVALLKLAEPLEFNDSVQPIALPAAGDIPSGDSVLSGWGSTSSGQIPSMPNNLQKIDLPLLSNEECANALSAIMGTSEPLNQDNVCTGPLDGGKSACSGDSGGPLAQDGKVIGIVSWGIMPCGSTGAPSVYTQVSSFVDFINKHVSA</sequence>
<evidence type="ECO:0000313" key="7">
    <source>
        <dbReference type="RefSeq" id="XP_017768595.1"/>
    </source>
</evidence>
<dbReference type="RefSeq" id="XP_017768596.1">
    <property type="nucleotide sequence ID" value="XM_017913107.1"/>
</dbReference>
<reference evidence="7 8" key="1">
    <citation type="submission" date="2025-05" db="UniProtKB">
        <authorList>
            <consortium name="RefSeq"/>
        </authorList>
    </citation>
    <scope>IDENTIFICATION</scope>
    <source>
        <tissue evidence="7 8">Whole Larva</tissue>
    </source>
</reference>
<proteinExistence type="predicted"/>
<dbReference type="PROSITE" id="PS50240">
    <property type="entry name" value="TRYPSIN_DOM"/>
    <property type="match status" value="1"/>
</dbReference>
<evidence type="ECO:0000256" key="3">
    <source>
        <dbReference type="RuleBase" id="RU363034"/>
    </source>
</evidence>
<keyword evidence="3" id="KW-0378">Hydrolase</keyword>
<dbReference type="SUPFAM" id="SSF50494">
    <property type="entry name" value="Trypsin-like serine proteases"/>
    <property type="match status" value="1"/>
</dbReference>
<dbReference type="PANTHER" id="PTHR24252">
    <property type="entry name" value="ACROSIN-RELATED"/>
    <property type="match status" value="1"/>
</dbReference>
<dbReference type="Pfam" id="PF00089">
    <property type="entry name" value="Trypsin"/>
    <property type="match status" value="1"/>
</dbReference>
<dbReference type="InterPro" id="IPR001314">
    <property type="entry name" value="Peptidase_S1A"/>
</dbReference>
<dbReference type="RefSeq" id="XP_017768595.1">
    <property type="nucleotide sequence ID" value="XM_017913106.1"/>
</dbReference>
<keyword evidence="3" id="KW-0645">Protease</keyword>
<feature type="chain" id="PRO_5045022669" evidence="4">
    <location>
        <begin position="17"/>
        <end position="261"/>
    </location>
</feature>
<dbReference type="Proteomes" id="UP000695000">
    <property type="component" value="Unplaced"/>
</dbReference>
<dbReference type="InterPro" id="IPR009003">
    <property type="entry name" value="Peptidase_S1_PA"/>
</dbReference>
<keyword evidence="6" id="KW-1185">Reference proteome</keyword>
<keyword evidence="3" id="KW-0720">Serine protease</keyword>
<organism evidence="6 7">
    <name type="scientific">Nicrophorus vespilloides</name>
    <name type="common">Boreal carrion beetle</name>
    <dbReference type="NCBI Taxonomy" id="110193"/>
    <lineage>
        <taxon>Eukaryota</taxon>
        <taxon>Metazoa</taxon>
        <taxon>Ecdysozoa</taxon>
        <taxon>Arthropoda</taxon>
        <taxon>Hexapoda</taxon>
        <taxon>Insecta</taxon>
        <taxon>Pterygota</taxon>
        <taxon>Neoptera</taxon>
        <taxon>Endopterygota</taxon>
        <taxon>Coleoptera</taxon>
        <taxon>Polyphaga</taxon>
        <taxon>Staphyliniformia</taxon>
        <taxon>Silphidae</taxon>
        <taxon>Nicrophorinae</taxon>
        <taxon>Nicrophorus</taxon>
    </lineage>
</organism>
<dbReference type="CDD" id="cd00190">
    <property type="entry name" value="Tryp_SPc"/>
    <property type="match status" value="1"/>
</dbReference>
<evidence type="ECO:0000313" key="8">
    <source>
        <dbReference type="RefSeq" id="XP_017768596.1"/>
    </source>
</evidence>
<dbReference type="PROSITE" id="PS00134">
    <property type="entry name" value="TRYPSIN_HIS"/>
    <property type="match status" value="1"/>
</dbReference>
<dbReference type="PANTHER" id="PTHR24252:SF27">
    <property type="entry name" value="TRANSMEMBRANE PROTEASE SERINE 3-LIKE"/>
    <property type="match status" value="1"/>
</dbReference>
<dbReference type="SMART" id="SM00020">
    <property type="entry name" value="Tryp_SPc"/>
    <property type="match status" value="1"/>
</dbReference>
<keyword evidence="4" id="KW-0732">Signal</keyword>
<keyword evidence="2" id="KW-0325">Glycoprotein</keyword>
<dbReference type="InterPro" id="IPR001254">
    <property type="entry name" value="Trypsin_dom"/>
</dbReference>
<dbReference type="PROSITE" id="PS00135">
    <property type="entry name" value="TRYPSIN_SER"/>
    <property type="match status" value="1"/>
</dbReference>
<feature type="domain" description="Peptidase S1" evidence="5">
    <location>
        <begin position="22"/>
        <end position="260"/>
    </location>
</feature>
<dbReference type="PRINTS" id="PR00722">
    <property type="entry name" value="CHYMOTRYPSIN"/>
</dbReference>
<evidence type="ECO:0000256" key="4">
    <source>
        <dbReference type="SAM" id="SignalP"/>
    </source>
</evidence>